<dbReference type="EMBL" id="FO203522">
    <property type="protein sequence ID" value="CCO25515.1"/>
    <property type="molecule type" value="Genomic_DNA"/>
</dbReference>
<name>L0RH30_9BACT</name>
<dbReference type="Proteomes" id="UP000010808">
    <property type="component" value="Chromosome"/>
</dbReference>
<protein>
    <submittedName>
        <fullName evidence="1">Uncharacterized protein</fullName>
    </submittedName>
</protein>
<organism evidence="1 2">
    <name type="scientific">Maridesulfovibrio hydrothermalis AM13 = DSM 14728</name>
    <dbReference type="NCBI Taxonomy" id="1121451"/>
    <lineage>
        <taxon>Bacteria</taxon>
        <taxon>Pseudomonadati</taxon>
        <taxon>Thermodesulfobacteriota</taxon>
        <taxon>Desulfovibrionia</taxon>
        <taxon>Desulfovibrionales</taxon>
        <taxon>Desulfovibrionaceae</taxon>
        <taxon>Maridesulfovibrio</taxon>
    </lineage>
</organism>
<dbReference type="HOGENOM" id="CLU_1632728_0_0_7"/>
<sequence length="162" mass="18427">MMNLCLKRIDYMKSIKILLICFVTVATLSSASIGYCDSGFLDGFRGIQWNTAKKDLPDLDLSKKTLKNIYKKGSSAIFLTGERTNLDMHFDEVPLLSIFLRFNDSFFYGYDLVFKPQYMKKVQASVEKSMGAAGKKIDGELHWNKDGVAVILTDRELMVEKK</sequence>
<gene>
    <name evidence="1" type="ORF">DESAM_23248</name>
</gene>
<proteinExistence type="predicted"/>
<dbReference type="PATRIC" id="fig|1121451.3.peg.3450"/>
<dbReference type="OrthoDB" id="9793851at2"/>
<keyword evidence="2" id="KW-1185">Reference proteome</keyword>
<dbReference type="KEGG" id="dhy:DESAM_23248"/>
<dbReference type="eggNOG" id="ENOG50344SK">
    <property type="taxonomic scope" value="Bacteria"/>
</dbReference>
<evidence type="ECO:0000313" key="1">
    <source>
        <dbReference type="EMBL" id="CCO25515.1"/>
    </source>
</evidence>
<evidence type="ECO:0000313" key="2">
    <source>
        <dbReference type="Proteomes" id="UP000010808"/>
    </source>
</evidence>
<accession>L0RH30</accession>
<dbReference type="RefSeq" id="WP_015338112.1">
    <property type="nucleotide sequence ID" value="NC_020055.1"/>
</dbReference>
<dbReference type="AlphaFoldDB" id="L0RH30"/>
<dbReference type="STRING" id="1121451.DESAM_23248"/>
<reference evidence="1 2" key="1">
    <citation type="submission" date="2012-10" db="EMBL/GenBank/DDBJ databases">
        <authorList>
            <person name="Genoscope - CEA"/>
        </authorList>
    </citation>
    <scope>NUCLEOTIDE SEQUENCE [LARGE SCALE GENOMIC DNA]</scope>
    <source>
        <strain evidence="2">AM13 / DSM 14728</strain>
    </source>
</reference>